<dbReference type="RefSeq" id="WP_188413652.1">
    <property type="nucleotide sequence ID" value="NZ_BMDO01000001.1"/>
</dbReference>
<keyword evidence="2" id="KW-1133">Transmembrane helix</keyword>
<reference evidence="3" key="2">
    <citation type="submission" date="2020-09" db="EMBL/GenBank/DDBJ databases">
        <authorList>
            <person name="Sun Q."/>
            <person name="Sedlacek I."/>
        </authorList>
    </citation>
    <scope>NUCLEOTIDE SEQUENCE</scope>
    <source>
        <strain evidence="3">CCM 8711</strain>
    </source>
</reference>
<protein>
    <submittedName>
        <fullName evidence="3">Uncharacterized protein</fullName>
    </submittedName>
</protein>
<keyword evidence="2" id="KW-0472">Membrane</keyword>
<keyword evidence="4" id="KW-1185">Reference proteome</keyword>
<feature type="transmembrane region" description="Helical" evidence="2">
    <location>
        <begin position="17"/>
        <end position="35"/>
    </location>
</feature>
<dbReference type="AlphaFoldDB" id="A0A917J7I7"/>
<evidence type="ECO:0000313" key="3">
    <source>
        <dbReference type="EMBL" id="GGI49397.1"/>
    </source>
</evidence>
<accession>A0A917J7I7</accession>
<name>A0A917J7I7_9SPHI</name>
<keyword evidence="2" id="KW-0812">Transmembrane</keyword>
<feature type="region of interest" description="Disordered" evidence="1">
    <location>
        <begin position="49"/>
        <end position="68"/>
    </location>
</feature>
<reference evidence="3" key="1">
    <citation type="journal article" date="2014" name="Int. J. Syst. Evol. Microbiol.">
        <title>Complete genome sequence of Corynebacterium casei LMG S-19264T (=DSM 44701T), isolated from a smear-ripened cheese.</title>
        <authorList>
            <consortium name="US DOE Joint Genome Institute (JGI-PGF)"/>
            <person name="Walter F."/>
            <person name="Albersmeier A."/>
            <person name="Kalinowski J."/>
            <person name="Ruckert C."/>
        </authorList>
    </citation>
    <scope>NUCLEOTIDE SEQUENCE</scope>
    <source>
        <strain evidence="3">CCM 8711</strain>
    </source>
</reference>
<organism evidence="3 4">
    <name type="scientific">Mucilaginibacter galii</name>
    <dbReference type="NCBI Taxonomy" id="2005073"/>
    <lineage>
        <taxon>Bacteria</taxon>
        <taxon>Pseudomonadati</taxon>
        <taxon>Bacteroidota</taxon>
        <taxon>Sphingobacteriia</taxon>
        <taxon>Sphingobacteriales</taxon>
        <taxon>Sphingobacteriaceae</taxon>
        <taxon>Mucilaginibacter</taxon>
    </lineage>
</organism>
<comment type="caution">
    <text evidence="3">The sequence shown here is derived from an EMBL/GenBank/DDBJ whole genome shotgun (WGS) entry which is preliminary data.</text>
</comment>
<feature type="compositionally biased region" description="Basic and acidic residues" evidence="1">
    <location>
        <begin position="57"/>
        <end position="68"/>
    </location>
</feature>
<sequence length="119" mass="13128">MQRNIVINRKISPCNRIYGLIALVLLVTFIGRVSLNCVNGGGSVKTQQLLAEDNQDQSDKQQDSKTEGQKFTEFIWPGVFEMPGLTVHAHVVAYPVPLFLSVKVPLITVLTPPPDRISA</sequence>
<evidence type="ECO:0000313" key="4">
    <source>
        <dbReference type="Proteomes" id="UP000662074"/>
    </source>
</evidence>
<evidence type="ECO:0000256" key="2">
    <source>
        <dbReference type="SAM" id="Phobius"/>
    </source>
</evidence>
<gene>
    <name evidence="3" type="ORF">GCM10011425_06090</name>
</gene>
<evidence type="ECO:0000256" key="1">
    <source>
        <dbReference type="SAM" id="MobiDB-lite"/>
    </source>
</evidence>
<dbReference type="EMBL" id="BMDO01000001">
    <property type="protein sequence ID" value="GGI49397.1"/>
    <property type="molecule type" value="Genomic_DNA"/>
</dbReference>
<dbReference type="Proteomes" id="UP000662074">
    <property type="component" value="Unassembled WGS sequence"/>
</dbReference>
<proteinExistence type="predicted"/>